<accession>J3JDN2</accession>
<dbReference type="eggNOG" id="arCOG01622">
    <property type="taxonomic scope" value="Archaea"/>
</dbReference>
<dbReference type="SUPFAM" id="SSF55347">
    <property type="entry name" value="Glyceraldehyde-3-phosphate dehydrogenase-like, C-terminal domain"/>
    <property type="match status" value="1"/>
</dbReference>
<dbReference type="AlphaFoldDB" id="J3JDN2"/>
<dbReference type="Proteomes" id="UP000007813">
    <property type="component" value="Unassembled WGS sequence"/>
</dbReference>
<keyword evidence="2" id="KW-0560">Oxidoreductase</keyword>
<dbReference type="Pfam" id="PF01408">
    <property type="entry name" value="GFO_IDH_MocA"/>
    <property type="match status" value="1"/>
</dbReference>
<organism evidence="5 6">
    <name type="scientific">Halogranum salarium B-1</name>
    <dbReference type="NCBI Taxonomy" id="1210908"/>
    <lineage>
        <taxon>Archaea</taxon>
        <taxon>Methanobacteriati</taxon>
        <taxon>Methanobacteriota</taxon>
        <taxon>Stenosarchaea group</taxon>
        <taxon>Halobacteria</taxon>
        <taxon>Halobacteriales</taxon>
        <taxon>Haloferacaceae</taxon>
    </lineage>
</organism>
<dbReference type="OrthoDB" id="195534at2157"/>
<dbReference type="InterPro" id="IPR000683">
    <property type="entry name" value="Gfo/Idh/MocA-like_OxRdtase_N"/>
</dbReference>
<dbReference type="EMBL" id="ALJD01000012">
    <property type="protein sequence ID" value="EJN57636.1"/>
    <property type="molecule type" value="Genomic_DNA"/>
</dbReference>
<evidence type="ECO:0000313" key="5">
    <source>
        <dbReference type="EMBL" id="EJN57636.1"/>
    </source>
</evidence>
<comment type="similarity">
    <text evidence="1">Belongs to the Gfo/Idh/MocA family.</text>
</comment>
<dbReference type="InterPro" id="IPR055170">
    <property type="entry name" value="GFO_IDH_MocA-like_dom"/>
</dbReference>
<dbReference type="SUPFAM" id="SSF51735">
    <property type="entry name" value="NAD(P)-binding Rossmann-fold domains"/>
    <property type="match status" value="1"/>
</dbReference>
<evidence type="ECO:0000259" key="4">
    <source>
        <dbReference type="Pfam" id="PF22725"/>
    </source>
</evidence>
<dbReference type="PATRIC" id="fig|1210908.3.peg.3773"/>
<feature type="domain" description="GFO/IDH/MocA-like oxidoreductase" evidence="4">
    <location>
        <begin position="153"/>
        <end position="279"/>
    </location>
</feature>
<comment type="caution">
    <text evidence="5">The sequence shown here is derived from an EMBL/GenBank/DDBJ whole genome shotgun (WGS) entry which is preliminary data.</text>
</comment>
<dbReference type="RefSeq" id="WP_009377374.1">
    <property type="nucleotide sequence ID" value="NZ_ALJD01000012.1"/>
</dbReference>
<dbReference type="GO" id="GO:0000166">
    <property type="term" value="F:nucleotide binding"/>
    <property type="evidence" value="ECO:0007669"/>
    <property type="project" value="InterPro"/>
</dbReference>
<protein>
    <submittedName>
        <fullName evidence="5">Oxidoreductase domain protein</fullName>
    </submittedName>
</protein>
<evidence type="ECO:0000313" key="6">
    <source>
        <dbReference type="Proteomes" id="UP000007813"/>
    </source>
</evidence>
<evidence type="ECO:0000259" key="3">
    <source>
        <dbReference type="Pfam" id="PF01408"/>
    </source>
</evidence>
<dbReference type="InterPro" id="IPR049838">
    <property type="entry name" value="XacA-like"/>
</dbReference>
<proteinExistence type="inferred from homology"/>
<dbReference type="PANTHER" id="PTHR22604">
    <property type="entry name" value="OXIDOREDUCTASES"/>
    <property type="match status" value="1"/>
</dbReference>
<dbReference type="NCBIfam" id="NF041392">
    <property type="entry name" value="XylDh_Gfo6_Halo"/>
    <property type="match status" value="1"/>
</dbReference>
<evidence type="ECO:0000256" key="2">
    <source>
        <dbReference type="ARBA" id="ARBA00023002"/>
    </source>
</evidence>
<dbReference type="InterPro" id="IPR050984">
    <property type="entry name" value="Gfo/Idh/MocA_domain"/>
</dbReference>
<dbReference type="Gene3D" id="3.40.50.720">
    <property type="entry name" value="NAD(P)-binding Rossmann-like Domain"/>
    <property type="match status" value="1"/>
</dbReference>
<reference evidence="5 6" key="1">
    <citation type="journal article" date="2012" name="J. Bacteriol.">
        <title>Draft Genome Sequence of the Extremely Halophilic Archaeon Halogranum salarium B-1T.</title>
        <authorList>
            <person name="Kim K.K."/>
            <person name="Lee K.C."/>
            <person name="Lee J.S."/>
        </authorList>
    </citation>
    <scope>NUCLEOTIDE SEQUENCE [LARGE SCALE GENOMIC DNA]</scope>
    <source>
        <strain evidence="5 6">B-1</strain>
    </source>
</reference>
<dbReference type="PANTHER" id="PTHR22604:SF105">
    <property type="entry name" value="TRANS-1,2-DIHYDROBENZENE-1,2-DIOL DEHYDROGENASE"/>
    <property type="match status" value="1"/>
</dbReference>
<evidence type="ECO:0000256" key="1">
    <source>
        <dbReference type="ARBA" id="ARBA00010928"/>
    </source>
</evidence>
<feature type="domain" description="Gfo/Idh/MocA-like oxidoreductase N-terminal" evidence="3">
    <location>
        <begin position="23"/>
        <end position="145"/>
    </location>
</feature>
<gene>
    <name evidence="5" type="ORF">HSB1_39970</name>
</gene>
<dbReference type="InterPro" id="IPR036291">
    <property type="entry name" value="NAD(P)-bd_dom_sf"/>
</dbReference>
<sequence>MTLDSWLERYDEQDWKTQSEGTVRYALVGLGWWTTDVAIPAIEASSLCEVTTLVSSSKEKAERIAQTSDVETGITYDEFHDGVAADEYDVVYIATPNAYHLEYAETAARLGKGVLCEKPMEADVERAERMVDACDTADVPLMVAYRMQTEPAVRRARELVESGFIGDPVYVYGNNSQPLLEMIPDPDQWRLNPDLTGYGTSVMDLGIYSINTARFLLDRDPRSVQAQLYSEHEAFEGLDDERASFMLDFGDGIQMVSTASQNAQQDTMLRITGTEGQLELSPAFHGECQLHVKKGDLSVDVEHTELDEVDEMEYEFDYFADRLLGDAEIHPDGEHGLFDMTVVEAIHRSDETGERVEIETR</sequence>
<dbReference type="Gene3D" id="3.30.360.10">
    <property type="entry name" value="Dihydrodipicolinate Reductase, domain 2"/>
    <property type="match status" value="1"/>
</dbReference>
<name>J3JDN2_9EURY</name>
<dbReference type="GO" id="GO:0016491">
    <property type="term" value="F:oxidoreductase activity"/>
    <property type="evidence" value="ECO:0007669"/>
    <property type="project" value="UniProtKB-KW"/>
</dbReference>
<dbReference type="Pfam" id="PF22725">
    <property type="entry name" value="GFO_IDH_MocA_C3"/>
    <property type="match status" value="1"/>
</dbReference>